<sequence length="554" mass="62590">MFRGVCDTRLSPDIGLAASMSREINIGSTLALDKQISETAAGIIQLKRFRNSLISIARIPPEILGYILYLSIVPMIPQDGNPRFVGLRKGSYNFLLVCHHWYEIARRTPELWSSWGSNLRDWKRRYLCSETSPLDLVLDGMEDQVGSFDGPLRDALRNRAARDVVRKVHLRSQNIDLLTSIVSSLTPEDEGIRHSSIESIDLCGVDLSDFFAQHRFPRLRDLSLFECLDLPWDHLKLHTMALTNLTLYNGVIPTATSIPTTLQILSLLASNPNIRILTLHSPVAGDDGGHSPRFQVPLHHLEQFTLVTNFHHGFPILQRLELPDRMEHMDLNFRGCTLEGTRRIIGPYIGDYLHRDTRIGGRPGVFVLSTANGILLQVSAVCTWLHYVDRLPIRSHPYATLGVTLSQNTSRQERDELCIDILALLPRERIVYLNTNLSTHVMEELLVPMPNIEALHLVDAVMPNWFLLPNAHRKLLPSLQWLVLENVATEDHDWDPLVRYLTRQTSGGQSVSLTVFGKGVHICTEVVKQIRDLVGWLVYDPGPGEECPFDSCAD</sequence>
<reference evidence="1" key="1">
    <citation type="submission" date="2019-10" db="EMBL/GenBank/DDBJ databases">
        <authorList>
            <consortium name="DOE Joint Genome Institute"/>
            <person name="Kuo A."/>
            <person name="Miyauchi S."/>
            <person name="Kiss E."/>
            <person name="Drula E."/>
            <person name="Kohler A."/>
            <person name="Sanchez-Garcia M."/>
            <person name="Andreopoulos B."/>
            <person name="Barry K.W."/>
            <person name="Bonito G."/>
            <person name="Buee M."/>
            <person name="Carver A."/>
            <person name="Chen C."/>
            <person name="Cichocki N."/>
            <person name="Clum A."/>
            <person name="Culley D."/>
            <person name="Crous P.W."/>
            <person name="Fauchery L."/>
            <person name="Girlanda M."/>
            <person name="Hayes R."/>
            <person name="Keri Z."/>
            <person name="Labutti K."/>
            <person name="Lipzen A."/>
            <person name="Lombard V."/>
            <person name="Magnuson J."/>
            <person name="Maillard F."/>
            <person name="Morin E."/>
            <person name="Murat C."/>
            <person name="Nolan M."/>
            <person name="Ohm R."/>
            <person name="Pangilinan J."/>
            <person name="Pereira M."/>
            <person name="Perotto S."/>
            <person name="Peter M."/>
            <person name="Riley R."/>
            <person name="Sitrit Y."/>
            <person name="Stielow B."/>
            <person name="Szollosi G."/>
            <person name="Zifcakova L."/>
            <person name="Stursova M."/>
            <person name="Spatafora J.W."/>
            <person name="Tedersoo L."/>
            <person name="Vaario L.-M."/>
            <person name="Yamada A."/>
            <person name="Yan M."/>
            <person name="Wang P."/>
            <person name="Xu J."/>
            <person name="Bruns T."/>
            <person name="Baldrian P."/>
            <person name="Vilgalys R."/>
            <person name="Henrissat B."/>
            <person name="Grigoriev I.V."/>
            <person name="Hibbett D."/>
            <person name="Nagy L.G."/>
            <person name="Martin F.M."/>
        </authorList>
    </citation>
    <scope>NUCLEOTIDE SEQUENCE</scope>
    <source>
        <strain evidence="1">P2</strain>
    </source>
</reference>
<keyword evidence="2" id="KW-1185">Reference proteome</keyword>
<protein>
    <submittedName>
        <fullName evidence="1">Uncharacterized protein</fullName>
    </submittedName>
</protein>
<dbReference type="Proteomes" id="UP000886501">
    <property type="component" value="Unassembled WGS sequence"/>
</dbReference>
<evidence type="ECO:0000313" key="2">
    <source>
        <dbReference type="Proteomes" id="UP000886501"/>
    </source>
</evidence>
<evidence type="ECO:0000313" key="1">
    <source>
        <dbReference type="EMBL" id="KAF9645361.1"/>
    </source>
</evidence>
<name>A0ACB6Z884_THEGA</name>
<comment type="caution">
    <text evidence="1">The sequence shown here is derived from an EMBL/GenBank/DDBJ whole genome shotgun (WGS) entry which is preliminary data.</text>
</comment>
<accession>A0ACB6Z884</accession>
<organism evidence="1 2">
    <name type="scientific">Thelephora ganbajun</name>
    <name type="common">Ganba fungus</name>
    <dbReference type="NCBI Taxonomy" id="370292"/>
    <lineage>
        <taxon>Eukaryota</taxon>
        <taxon>Fungi</taxon>
        <taxon>Dikarya</taxon>
        <taxon>Basidiomycota</taxon>
        <taxon>Agaricomycotina</taxon>
        <taxon>Agaricomycetes</taxon>
        <taxon>Thelephorales</taxon>
        <taxon>Thelephoraceae</taxon>
        <taxon>Thelephora</taxon>
    </lineage>
</organism>
<reference evidence="1" key="2">
    <citation type="journal article" date="2020" name="Nat. Commun.">
        <title>Large-scale genome sequencing of mycorrhizal fungi provides insights into the early evolution of symbiotic traits.</title>
        <authorList>
            <person name="Miyauchi S."/>
            <person name="Kiss E."/>
            <person name="Kuo A."/>
            <person name="Drula E."/>
            <person name="Kohler A."/>
            <person name="Sanchez-Garcia M."/>
            <person name="Morin E."/>
            <person name="Andreopoulos B."/>
            <person name="Barry K.W."/>
            <person name="Bonito G."/>
            <person name="Buee M."/>
            <person name="Carver A."/>
            <person name="Chen C."/>
            <person name="Cichocki N."/>
            <person name="Clum A."/>
            <person name="Culley D."/>
            <person name="Crous P.W."/>
            <person name="Fauchery L."/>
            <person name="Girlanda M."/>
            <person name="Hayes R.D."/>
            <person name="Keri Z."/>
            <person name="LaButti K."/>
            <person name="Lipzen A."/>
            <person name="Lombard V."/>
            <person name="Magnuson J."/>
            <person name="Maillard F."/>
            <person name="Murat C."/>
            <person name="Nolan M."/>
            <person name="Ohm R.A."/>
            <person name="Pangilinan J."/>
            <person name="Pereira M.F."/>
            <person name="Perotto S."/>
            <person name="Peter M."/>
            <person name="Pfister S."/>
            <person name="Riley R."/>
            <person name="Sitrit Y."/>
            <person name="Stielow J.B."/>
            <person name="Szollosi G."/>
            <person name="Zifcakova L."/>
            <person name="Stursova M."/>
            <person name="Spatafora J.W."/>
            <person name="Tedersoo L."/>
            <person name="Vaario L.M."/>
            <person name="Yamada A."/>
            <person name="Yan M."/>
            <person name="Wang P."/>
            <person name="Xu J."/>
            <person name="Bruns T."/>
            <person name="Baldrian P."/>
            <person name="Vilgalys R."/>
            <person name="Dunand C."/>
            <person name="Henrissat B."/>
            <person name="Grigoriev I.V."/>
            <person name="Hibbett D."/>
            <person name="Nagy L.G."/>
            <person name="Martin F.M."/>
        </authorList>
    </citation>
    <scope>NUCLEOTIDE SEQUENCE</scope>
    <source>
        <strain evidence="1">P2</strain>
    </source>
</reference>
<proteinExistence type="predicted"/>
<dbReference type="EMBL" id="MU118093">
    <property type="protein sequence ID" value="KAF9645361.1"/>
    <property type="molecule type" value="Genomic_DNA"/>
</dbReference>
<gene>
    <name evidence="1" type="ORF">BDM02DRAFT_3271756</name>
</gene>